<feature type="chain" id="PRO_5038457989" description="Glycosyl hydrolase family 98 putative carbohydrate-binding module domain-containing protein" evidence="1">
    <location>
        <begin position="21"/>
        <end position="173"/>
    </location>
</feature>
<evidence type="ECO:0000313" key="2">
    <source>
        <dbReference type="EMBL" id="REF98610.1"/>
    </source>
</evidence>
<protein>
    <recommendedName>
        <fullName evidence="4">Glycosyl hydrolase family 98 putative carbohydrate-binding module domain-containing protein</fullName>
    </recommendedName>
</protein>
<accession>A0A3D9ZXS9</accession>
<feature type="signal peptide" evidence="1">
    <location>
        <begin position="1"/>
        <end position="20"/>
    </location>
</feature>
<sequence>MLSRRVRLLAVAVLALPAIAAGAIAAQATPTTSAPVQPAPTVDYTDPTKGAHLRLGLRVSKGGVAPTLLEIDRGFTSTLRGSTGPFELRLRDSAGALLDTLTFDDPLAVRAYDSKQNVHSNPRVEEADIVVDLPLIDTTVTVEVVLERGRIGEVEVGSLIQACQGRPLPCAFS</sequence>
<name>A0A3D9ZXS9_9ACTN</name>
<dbReference type="OrthoDB" id="3384942at2"/>
<evidence type="ECO:0008006" key="4">
    <source>
        <dbReference type="Google" id="ProtNLM"/>
    </source>
</evidence>
<organism evidence="2 3">
    <name type="scientific">Asanoa ferruginea</name>
    <dbReference type="NCBI Taxonomy" id="53367"/>
    <lineage>
        <taxon>Bacteria</taxon>
        <taxon>Bacillati</taxon>
        <taxon>Actinomycetota</taxon>
        <taxon>Actinomycetes</taxon>
        <taxon>Micromonosporales</taxon>
        <taxon>Micromonosporaceae</taxon>
        <taxon>Asanoa</taxon>
    </lineage>
</organism>
<dbReference type="EMBL" id="QUMQ01000001">
    <property type="protein sequence ID" value="REF98610.1"/>
    <property type="molecule type" value="Genomic_DNA"/>
</dbReference>
<proteinExistence type="predicted"/>
<comment type="caution">
    <text evidence="2">The sequence shown here is derived from an EMBL/GenBank/DDBJ whole genome shotgun (WGS) entry which is preliminary data.</text>
</comment>
<dbReference type="Proteomes" id="UP000256913">
    <property type="component" value="Unassembled WGS sequence"/>
</dbReference>
<gene>
    <name evidence="2" type="ORF">DFJ67_4628</name>
</gene>
<reference evidence="2 3" key="1">
    <citation type="submission" date="2018-08" db="EMBL/GenBank/DDBJ databases">
        <title>Sequencing the genomes of 1000 actinobacteria strains.</title>
        <authorList>
            <person name="Klenk H.-P."/>
        </authorList>
    </citation>
    <scope>NUCLEOTIDE SEQUENCE [LARGE SCALE GENOMIC DNA]</scope>
    <source>
        <strain evidence="2 3">DSM 44099</strain>
    </source>
</reference>
<evidence type="ECO:0000313" key="3">
    <source>
        <dbReference type="Proteomes" id="UP000256913"/>
    </source>
</evidence>
<dbReference type="AlphaFoldDB" id="A0A3D9ZXS9"/>
<keyword evidence="1" id="KW-0732">Signal</keyword>
<evidence type="ECO:0000256" key="1">
    <source>
        <dbReference type="SAM" id="SignalP"/>
    </source>
</evidence>
<dbReference type="RefSeq" id="WP_116069874.1">
    <property type="nucleotide sequence ID" value="NZ_BONB01000037.1"/>
</dbReference>
<keyword evidence="3" id="KW-1185">Reference proteome</keyword>